<feature type="compositionally biased region" description="Basic residues" evidence="9">
    <location>
        <begin position="570"/>
        <end position="580"/>
    </location>
</feature>
<dbReference type="Gene3D" id="2.130.10.10">
    <property type="entry name" value="YVTN repeat-like/Quinoprotein amine dehydrogenase"/>
    <property type="match status" value="2"/>
</dbReference>
<feature type="repeat" description="WD" evidence="8">
    <location>
        <begin position="48"/>
        <end position="79"/>
    </location>
</feature>
<evidence type="ECO:0000256" key="5">
    <source>
        <dbReference type="ARBA" id="ARBA00022884"/>
    </source>
</evidence>
<keyword evidence="6" id="KW-0539">Nucleus</keyword>
<protein>
    <recommendedName>
        <fullName evidence="2">RNA-binding region-containing protein 3</fullName>
    </recommendedName>
</protein>
<evidence type="ECO:0000256" key="6">
    <source>
        <dbReference type="ARBA" id="ARBA00023242"/>
    </source>
</evidence>
<dbReference type="SMART" id="SM00320">
    <property type="entry name" value="WD40"/>
    <property type="match status" value="5"/>
</dbReference>
<evidence type="ECO:0000256" key="1">
    <source>
        <dbReference type="ARBA" id="ARBA00004123"/>
    </source>
</evidence>
<dbReference type="SMART" id="SM00360">
    <property type="entry name" value="RRM"/>
    <property type="match status" value="2"/>
</dbReference>
<dbReference type="InterPro" id="IPR036322">
    <property type="entry name" value="WD40_repeat_dom_sf"/>
</dbReference>
<evidence type="ECO:0000256" key="3">
    <source>
        <dbReference type="ARBA" id="ARBA00022574"/>
    </source>
</evidence>
<dbReference type="InterPro" id="IPR000504">
    <property type="entry name" value="RRM_dom"/>
</dbReference>
<dbReference type="PANTHER" id="PTHR16105:SF0">
    <property type="entry name" value="RNA-BINDING REGION-CONTAINING PROTEIN 3"/>
    <property type="match status" value="1"/>
</dbReference>
<feature type="repeat" description="WD" evidence="8">
    <location>
        <begin position="90"/>
        <end position="132"/>
    </location>
</feature>
<feature type="compositionally biased region" description="Polar residues" evidence="9">
    <location>
        <begin position="1"/>
        <end position="12"/>
    </location>
</feature>
<evidence type="ECO:0000313" key="11">
    <source>
        <dbReference type="EMBL" id="CAG8606092.1"/>
    </source>
</evidence>
<dbReference type="SUPFAM" id="SSF50978">
    <property type="entry name" value="WD40 repeat-like"/>
    <property type="match status" value="1"/>
</dbReference>
<reference evidence="11" key="1">
    <citation type="submission" date="2021-06" db="EMBL/GenBank/DDBJ databases">
        <authorList>
            <person name="Kallberg Y."/>
            <person name="Tangrot J."/>
            <person name="Rosling A."/>
        </authorList>
    </citation>
    <scope>NUCLEOTIDE SEQUENCE</scope>
    <source>
        <strain evidence="11">MT106</strain>
    </source>
</reference>
<dbReference type="InterPro" id="IPR035979">
    <property type="entry name" value="RBD_domain_sf"/>
</dbReference>
<feature type="region of interest" description="Disordered" evidence="9">
    <location>
        <begin position="1"/>
        <end position="35"/>
    </location>
</feature>
<dbReference type="Gene3D" id="3.30.70.330">
    <property type="match status" value="2"/>
</dbReference>
<feature type="compositionally biased region" description="Polar residues" evidence="9">
    <location>
        <begin position="591"/>
        <end position="605"/>
    </location>
</feature>
<dbReference type="Proteomes" id="UP000789831">
    <property type="component" value="Unassembled WGS sequence"/>
</dbReference>
<feature type="domain" description="RRM" evidence="10">
    <location>
        <begin position="737"/>
        <end position="820"/>
    </location>
</feature>
<dbReference type="PROSITE" id="PS00678">
    <property type="entry name" value="WD_REPEATS_1"/>
    <property type="match status" value="1"/>
</dbReference>
<dbReference type="Pfam" id="PF25174">
    <property type="entry name" value="Beta-prop_THOC3"/>
    <property type="match status" value="1"/>
</dbReference>
<organism evidence="11 12">
    <name type="scientific">Ambispora gerdemannii</name>
    <dbReference type="NCBI Taxonomy" id="144530"/>
    <lineage>
        <taxon>Eukaryota</taxon>
        <taxon>Fungi</taxon>
        <taxon>Fungi incertae sedis</taxon>
        <taxon>Mucoromycota</taxon>
        <taxon>Glomeromycotina</taxon>
        <taxon>Glomeromycetes</taxon>
        <taxon>Archaeosporales</taxon>
        <taxon>Ambisporaceae</taxon>
        <taxon>Ambispora</taxon>
    </lineage>
</organism>
<evidence type="ECO:0000256" key="9">
    <source>
        <dbReference type="SAM" id="MobiDB-lite"/>
    </source>
</evidence>
<evidence type="ECO:0000256" key="2">
    <source>
        <dbReference type="ARBA" id="ARBA00020364"/>
    </source>
</evidence>
<dbReference type="AlphaFoldDB" id="A0A9N9CN26"/>
<dbReference type="InterPro" id="IPR012677">
    <property type="entry name" value="Nucleotide-bd_a/b_plait_sf"/>
</dbReference>
<feature type="region of interest" description="Disordered" evidence="9">
    <location>
        <begin position="536"/>
        <end position="605"/>
    </location>
</feature>
<dbReference type="Pfam" id="PF00076">
    <property type="entry name" value="RRM_1"/>
    <property type="match status" value="2"/>
</dbReference>
<keyword evidence="12" id="KW-1185">Reference proteome</keyword>
<dbReference type="GO" id="GO:0030626">
    <property type="term" value="F:U12 snRNA binding"/>
    <property type="evidence" value="ECO:0007669"/>
    <property type="project" value="TreeGrafter"/>
</dbReference>
<evidence type="ECO:0000256" key="7">
    <source>
        <dbReference type="PROSITE-ProRule" id="PRU00176"/>
    </source>
</evidence>
<dbReference type="OrthoDB" id="340259at2759"/>
<evidence type="ECO:0000256" key="4">
    <source>
        <dbReference type="ARBA" id="ARBA00022737"/>
    </source>
</evidence>
<accession>A0A9N9CN26</accession>
<sequence length="821" mass="91867">MVAPFQPNQPAKTSRDGTMKLSRRSNPPGPTSAADQDEYFESCAIQEFLGHTQTVRTVAWNSDGSKLASGSVDKTVRLWHPDLPTNPDRLTGHTDSVDQLCWSPQSNHLLATASGDKTVRFWDTRSNRCVNVTNTTGENINIAWSGNGETVAVGDKVNTRHINGRREFKVKKTYKESAENHEEINEISWSMDCKNFFITTGSGAVKVFDWPSMVFHQEAKAHTANCYCIDFDPKGRYWATGGADALVCLFDYEMIGIRSYDSLHFPVRTLSFTHDGAYLASASEDEHIIITNVLTEQKENQEAFRIPTKAATNSVAWNPRNYLLAYAGDEVNPDKSYVGLKMTLNAPLSLSLTVSSNTVQFLSQETTTLIVKNLPNFSEPHLRDFFRQFGVCNVRILNSQKLKNAAFLDFMDRVSASTAFAKIQELGEIGGKRIRVEYALPSSPHPPLPPIPPLPSEGGEPISTALGINYPSNPNLHYRYPPPTPEILFNIMNAIAAVPNLYTQVLHLMNKMNLPPPFTAIMPESISPLLKDQFPELQGDESNKKRKKRDELLASDESEIESEDEEEKRIKRQGSNKRPKTIIAPVKESRTNPLYSDTTSFSQSFQPTPVVTSIIPPLSHSIVSQSMESLNIVAPISNNSQPYLAAQNNKSAGISTNIIVEPPSPLQTSQPQPPSLPAPFDQTISTSYDERNKEMSTETDLAIECISNEEINSNKMPEQELQNITAMKKYTRGEPSATLYIKNLAQKKVEAYDLKRIFRRYFKSQQEMESQLDINLLKEGRMRGQAFVKFPDVNLATKALEEIHGYILYDKPMIIQFGRGS</sequence>
<dbReference type="FunFam" id="3.30.70.330:FF:000207">
    <property type="entry name" value="RNA-binding region (RNP1, RRM)-containing 3"/>
    <property type="match status" value="1"/>
</dbReference>
<dbReference type="GO" id="GO:0000398">
    <property type="term" value="P:mRNA splicing, via spliceosome"/>
    <property type="evidence" value="ECO:0007669"/>
    <property type="project" value="TreeGrafter"/>
</dbReference>
<feature type="domain" description="RRM" evidence="10">
    <location>
        <begin position="367"/>
        <end position="441"/>
    </location>
</feature>
<dbReference type="InterPro" id="IPR045164">
    <property type="entry name" value="RBM41/RNPC3"/>
</dbReference>
<keyword evidence="3 8" id="KW-0853">WD repeat</keyword>
<feature type="compositionally biased region" description="Acidic residues" evidence="9">
    <location>
        <begin position="553"/>
        <end position="566"/>
    </location>
</feature>
<dbReference type="InterPro" id="IPR019775">
    <property type="entry name" value="WD40_repeat_CS"/>
</dbReference>
<dbReference type="CDD" id="cd12239">
    <property type="entry name" value="RRM2_RBM40_like"/>
    <property type="match status" value="1"/>
</dbReference>
<gene>
    <name evidence="11" type="ORF">AGERDE_LOCUS9348</name>
</gene>
<dbReference type="GO" id="GO:0097157">
    <property type="term" value="F:pre-mRNA intronic binding"/>
    <property type="evidence" value="ECO:0007669"/>
    <property type="project" value="TreeGrafter"/>
</dbReference>
<dbReference type="InterPro" id="IPR015943">
    <property type="entry name" value="WD40/YVTN_repeat-like_dom_sf"/>
</dbReference>
<proteinExistence type="predicted"/>
<evidence type="ECO:0000313" key="12">
    <source>
        <dbReference type="Proteomes" id="UP000789831"/>
    </source>
</evidence>
<comment type="caution">
    <text evidence="11">The sequence shown here is derived from an EMBL/GenBank/DDBJ whole genome shotgun (WGS) entry which is preliminary data.</text>
</comment>
<evidence type="ECO:0000259" key="10">
    <source>
        <dbReference type="PROSITE" id="PS50102"/>
    </source>
</evidence>
<dbReference type="PANTHER" id="PTHR16105">
    <property type="entry name" value="RNA-BINDING REGION-CONTAINING PROTEIN 3"/>
    <property type="match status" value="1"/>
</dbReference>
<dbReference type="SUPFAM" id="SSF54928">
    <property type="entry name" value="RNA-binding domain, RBD"/>
    <property type="match status" value="1"/>
</dbReference>
<name>A0A9N9CN26_9GLOM</name>
<keyword evidence="4" id="KW-0677">Repeat</keyword>
<keyword evidence="5 7" id="KW-0694">RNA-binding</keyword>
<dbReference type="PROSITE" id="PS50294">
    <property type="entry name" value="WD_REPEATS_REGION"/>
    <property type="match status" value="2"/>
</dbReference>
<dbReference type="PROSITE" id="PS50082">
    <property type="entry name" value="WD_REPEATS_2"/>
    <property type="match status" value="2"/>
</dbReference>
<comment type="subcellular location">
    <subcellularLocation>
        <location evidence="1">Nucleus</location>
    </subcellularLocation>
</comment>
<evidence type="ECO:0000256" key="8">
    <source>
        <dbReference type="PROSITE-ProRule" id="PRU00221"/>
    </source>
</evidence>
<dbReference type="EMBL" id="CAJVPL010002300">
    <property type="protein sequence ID" value="CAG8606092.1"/>
    <property type="molecule type" value="Genomic_DNA"/>
</dbReference>
<dbReference type="GO" id="GO:0005689">
    <property type="term" value="C:U12-type spliceosomal complex"/>
    <property type="evidence" value="ECO:0007669"/>
    <property type="project" value="TreeGrafter"/>
</dbReference>
<dbReference type="InterPro" id="IPR001680">
    <property type="entry name" value="WD40_rpt"/>
</dbReference>
<dbReference type="PROSITE" id="PS50102">
    <property type="entry name" value="RRM"/>
    <property type="match status" value="2"/>
</dbReference>